<feature type="non-terminal residue" evidence="9">
    <location>
        <position position="1"/>
    </location>
</feature>
<comment type="subunit">
    <text evidence="6">The nucleosome is a histone octamer containing two molecules each of H2A, H2B, H3 and H4 assembled in one H3-H4 heterotetramer and two H2A-H2B heterodimers. The octamer wraps approximately 147 bp of DNA.</text>
</comment>
<dbReference type="InterPro" id="IPR002119">
    <property type="entry name" value="Histone_H2A"/>
</dbReference>
<keyword evidence="10" id="KW-1185">Reference proteome</keyword>
<dbReference type="Pfam" id="PF00125">
    <property type="entry name" value="Histone"/>
    <property type="match status" value="1"/>
</dbReference>
<dbReference type="SUPFAM" id="SSF47113">
    <property type="entry name" value="Histone-fold"/>
    <property type="match status" value="1"/>
</dbReference>
<sequence length="105" mass="11203">HRLLREGNYAARIGGTAPVFLAAVLEYLAAEVLDLAGYAAQENKKIRINPRHVLLAVQSDDELSTLLSNVTISDGGVMPNVHPSLVQKVTITTVPADQPSTSKQG</sequence>
<dbReference type="InterPro" id="IPR007125">
    <property type="entry name" value="H2A/H2B/H3"/>
</dbReference>
<reference evidence="9 10" key="1">
    <citation type="submission" date="2020-02" db="EMBL/GenBank/DDBJ databases">
        <title>Bird 10,000 Genomes (B10K) Project - Family phase.</title>
        <authorList>
            <person name="Zhang G."/>
        </authorList>
    </citation>
    <scope>NUCLEOTIDE SEQUENCE [LARGE SCALE GENOMIC DNA]</scope>
    <source>
        <strain evidence="9">B10K-DU-001-40</strain>
        <tissue evidence="9">Muscle</tissue>
    </source>
</reference>
<gene>
    <name evidence="9" type="primary">Hta2</name>
    <name evidence="9" type="ORF">PODSTR_R10434</name>
</gene>
<evidence type="ECO:0000259" key="7">
    <source>
        <dbReference type="Pfam" id="PF00125"/>
    </source>
</evidence>
<dbReference type="PRINTS" id="PR00620">
    <property type="entry name" value="HISTONEH2A"/>
</dbReference>
<keyword evidence="3" id="KW-0832">Ubl conjugation</keyword>
<dbReference type="Gene3D" id="1.10.20.10">
    <property type="entry name" value="Histone, subunit A"/>
    <property type="match status" value="1"/>
</dbReference>
<proteinExistence type="inferred from homology"/>
<dbReference type="OrthoDB" id="9419637at2759"/>
<dbReference type="CDD" id="cd00074">
    <property type="entry name" value="HFD_H2A"/>
    <property type="match status" value="1"/>
</dbReference>
<evidence type="ECO:0000256" key="3">
    <source>
        <dbReference type="ARBA" id="ARBA00022843"/>
    </source>
</evidence>
<evidence type="ECO:0000256" key="1">
    <source>
        <dbReference type="ARBA" id="ARBA00004286"/>
    </source>
</evidence>
<dbReference type="GO" id="GO:0030527">
    <property type="term" value="F:structural constituent of chromatin"/>
    <property type="evidence" value="ECO:0007669"/>
    <property type="project" value="InterPro"/>
</dbReference>
<keyword evidence="2 6" id="KW-0158">Chromosome</keyword>
<dbReference type="PANTHER" id="PTHR23430">
    <property type="entry name" value="HISTONE H2A"/>
    <property type="match status" value="1"/>
</dbReference>
<evidence type="ECO:0000259" key="8">
    <source>
        <dbReference type="Pfam" id="PF16211"/>
    </source>
</evidence>
<evidence type="ECO:0000256" key="4">
    <source>
        <dbReference type="ARBA" id="ARBA00023125"/>
    </source>
</evidence>
<dbReference type="GO" id="GO:0046982">
    <property type="term" value="F:protein heterodimerization activity"/>
    <property type="evidence" value="ECO:0007669"/>
    <property type="project" value="InterPro"/>
</dbReference>
<dbReference type="InterPro" id="IPR032454">
    <property type="entry name" value="Histone_H2A_C"/>
</dbReference>
<dbReference type="Proteomes" id="UP000584326">
    <property type="component" value="Unassembled WGS sequence"/>
</dbReference>
<dbReference type="GO" id="GO:0005634">
    <property type="term" value="C:nucleus"/>
    <property type="evidence" value="ECO:0007669"/>
    <property type="project" value="UniProtKB-SubCell"/>
</dbReference>
<feature type="non-terminal residue" evidence="9">
    <location>
        <position position="105"/>
    </location>
</feature>
<dbReference type="GO" id="GO:0003677">
    <property type="term" value="F:DNA binding"/>
    <property type="evidence" value="ECO:0007669"/>
    <property type="project" value="UniProtKB-KW"/>
</dbReference>
<comment type="caution">
    <text evidence="9">The sequence shown here is derived from an EMBL/GenBank/DDBJ whole genome shotgun (WGS) entry which is preliminary data.</text>
</comment>
<keyword evidence="4 6" id="KW-0238">DNA-binding</keyword>
<dbReference type="GO" id="GO:0000786">
    <property type="term" value="C:nucleosome"/>
    <property type="evidence" value="ECO:0007669"/>
    <property type="project" value="UniProtKB-KW"/>
</dbReference>
<evidence type="ECO:0000256" key="5">
    <source>
        <dbReference type="ARBA" id="ARBA00023269"/>
    </source>
</evidence>
<keyword evidence="5 6" id="KW-0544">Nucleosome core</keyword>
<evidence type="ECO:0000256" key="2">
    <source>
        <dbReference type="ARBA" id="ARBA00022454"/>
    </source>
</evidence>
<comment type="subcellular location">
    <subcellularLocation>
        <location evidence="1">Chromosome</location>
    </subcellularLocation>
    <subcellularLocation>
        <location evidence="6">Nucleus</location>
    </subcellularLocation>
</comment>
<evidence type="ECO:0000313" key="9">
    <source>
        <dbReference type="EMBL" id="NXX24055.1"/>
    </source>
</evidence>
<dbReference type="SMART" id="SM00414">
    <property type="entry name" value="H2A"/>
    <property type="match status" value="1"/>
</dbReference>
<dbReference type="EMBL" id="VZTK01154033">
    <property type="protein sequence ID" value="NXX24055.1"/>
    <property type="molecule type" value="Genomic_DNA"/>
</dbReference>
<dbReference type="InterPro" id="IPR009072">
    <property type="entry name" value="Histone-fold"/>
</dbReference>
<evidence type="ECO:0000256" key="6">
    <source>
        <dbReference type="RuleBase" id="RU003767"/>
    </source>
</evidence>
<organism evidence="9 10">
    <name type="scientific">Podargus strigoides</name>
    <name type="common">Tawny frogmouth</name>
    <name type="synonym">Caprimulgus strigoides</name>
    <dbReference type="NCBI Taxonomy" id="8905"/>
    <lineage>
        <taxon>Eukaryota</taxon>
        <taxon>Metazoa</taxon>
        <taxon>Chordata</taxon>
        <taxon>Craniata</taxon>
        <taxon>Vertebrata</taxon>
        <taxon>Euteleostomi</taxon>
        <taxon>Archelosauria</taxon>
        <taxon>Archosauria</taxon>
        <taxon>Dinosauria</taxon>
        <taxon>Saurischia</taxon>
        <taxon>Theropoda</taxon>
        <taxon>Coelurosauria</taxon>
        <taxon>Aves</taxon>
        <taxon>Neognathae</taxon>
        <taxon>Neoaves</taxon>
        <taxon>Strisores</taxon>
        <taxon>Caprimulgiformes</taxon>
        <taxon>Podargidae</taxon>
        <taxon>Podargus</taxon>
    </lineage>
</organism>
<keyword evidence="6" id="KW-0539">Nucleus</keyword>
<name>A0A7L4HFC1_PODST</name>
<feature type="domain" description="Histone H2A C-terminal" evidence="8">
    <location>
        <begin position="61"/>
        <end position="90"/>
    </location>
</feature>
<dbReference type="AlphaFoldDB" id="A0A7L4HFC1"/>
<evidence type="ECO:0000313" key="10">
    <source>
        <dbReference type="Proteomes" id="UP000584326"/>
    </source>
</evidence>
<protein>
    <recommendedName>
        <fullName evidence="6">Histone H2A</fullName>
    </recommendedName>
</protein>
<feature type="domain" description="Core Histone H2A/H2B/H3" evidence="7">
    <location>
        <begin position="10"/>
        <end position="58"/>
    </location>
</feature>
<comment type="similarity">
    <text evidence="6">Belongs to the histone H2A family.</text>
</comment>
<dbReference type="Pfam" id="PF16211">
    <property type="entry name" value="Histone_H2A_C"/>
    <property type="match status" value="1"/>
</dbReference>
<accession>A0A7L4HFC1</accession>